<protein>
    <submittedName>
        <fullName evidence="1">Uncharacterized protein</fullName>
    </submittedName>
</protein>
<comment type="caution">
    <text evidence="1">The sequence shown here is derived from an EMBL/GenBank/DDBJ whole genome shotgun (WGS) entry which is preliminary data.</text>
</comment>
<name>A0A4C1ZEU7_EUMVA</name>
<dbReference type="Proteomes" id="UP000299102">
    <property type="component" value="Unassembled WGS sequence"/>
</dbReference>
<organism evidence="1 2">
    <name type="scientific">Eumeta variegata</name>
    <name type="common">Bagworm moth</name>
    <name type="synonym">Eumeta japonica</name>
    <dbReference type="NCBI Taxonomy" id="151549"/>
    <lineage>
        <taxon>Eukaryota</taxon>
        <taxon>Metazoa</taxon>
        <taxon>Ecdysozoa</taxon>
        <taxon>Arthropoda</taxon>
        <taxon>Hexapoda</taxon>
        <taxon>Insecta</taxon>
        <taxon>Pterygota</taxon>
        <taxon>Neoptera</taxon>
        <taxon>Endopterygota</taxon>
        <taxon>Lepidoptera</taxon>
        <taxon>Glossata</taxon>
        <taxon>Ditrysia</taxon>
        <taxon>Tineoidea</taxon>
        <taxon>Psychidae</taxon>
        <taxon>Oiketicinae</taxon>
        <taxon>Eumeta</taxon>
    </lineage>
</organism>
<dbReference type="AlphaFoldDB" id="A0A4C1ZEU7"/>
<evidence type="ECO:0000313" key="1">
    <source>
        <dbReference type="EMBL" id="GBP86320.1"/>
    </source>
</evidence>
<gene>
    <name evidence="1" type="ORF">EVAR_52716_1</name>
</gene>
<proteinExistence type="predicted"/>
<dbReference type="EMBL" id="BGZK01001787">
    <property type="protein sequence ID" value="GBP86320.1"/>
    <property type="molecule type" value="Genomic_DNA"/>
</dbReference>
<accession>A0A4C1ZEU7</accession>
<keyword evidence="2" id="KW-1185">Reference proteome</keyword>
<evidence type="ECO:0000313" key="2">
    <source>
        <dbReference type="Proteomes" id="UP000299102"/>
    </source>
</evidence>
<reference evidence="1 2" key="1">
    <citation type="journal article" date="2019" name="Commun. Biol.">
        <title>The bagworm genome reveals a unique fibroin gene that provides high tensile strength.</title>
        <authorList>
            <person name="Kono N."/>
            <person name="Nakamura H."/>
            <person name="Ohtoshi R."/>
            <person name="Tomita M."/>
            <person name="Numata K."/>
            <person name="Arakawa K."/>
        </authorList>
    </citation>
    <scope>NUCLEOTIDE SEQUENCE [LARGE SCALE GENOMIC DNA]</scope>
</reference>
<sequence>MWAVNQHTNFQLSRTSDSDRTAGSSLDEYTDLHLPLEGYRSSGGSMGIGWKLDVRTQYLPVMAAVSLIAFYVFGREPRECVLSRPPAQDARAAFLNQSVGIGVTPFRETERRPSHCAARAVGRFTVADAFVGSTSLVAGGLFV</sequence>